<evidence type="ECO:0000256" key="3">
    <source>
        <dbReference type="ARBA" id="ARBA00022448"/>
    </source>
</evidence>
<dbReference type="FunFam" id="1.25.10.10:FF:000027">
    <property type="entry name" value="Importin subunit beta-1"/>
    <property type="match status" value="1"/>
</dbReference>
<dbReference type="SMART" id="SM00913">
    <property type="entry name" value="IBN_N"/>
    <property type="match status" value="1"/>
</dbReference>
<evidence type="ECO:0000259" key="8">
    <source>
        <dbReference type="PROSITE" id="PS50166"/>
    </source>
</evidence>
<reference evidence="9" key="1">
    <citation type="submission" date="2023-01" db="EMBL/GenBank/DDBJ databases">
        <title>Metagenome sequencing of chrysophaentin producing Chrysophaeum taylorii.</title>
        <authorList>
            <person name="Davison J."/>
            <person name="Bewley C."/>
        </authorList>
    </citation>
    <scope>NUCLEOTIDE SEQUENCE</scope>
    <source>
        <strain evidence="9">NIES-1699</strain>
    </source>
</reference>
<evidence type="ECO:0000256" key="5">
    <source>
        <dbReference type="ARBA" id="ARBA00022737"/>
    </source>
</evidence>
<name>A0AAD7XRN2_9STRA</name>
<dbReference type="Pfam" id="PF13513">
    <property type="entry name" value="HEAT_EZ"/>
    <property type="match status" value="1"/>
</dbReference>
<dbReference type="SUPFAM" id="SSF48371">
    <property type="entry name" value="ARM repeat"/>
    <property type="match status" value="1"/>
</dbReference>
<dbReference type="PANTHER" id="PTHR10527">
    <property type="entry name" value="IMPORTIN BETA"/>
    <property type="match status" value="1"/>
</dbReference>
<proteinExistence type="inferred from homology"/>
<feature type="region of interest" description="Disordered" evidence="7">
    <location>
        <begin position="302"/>
        <end position="323"/>
    </location>
</feature>
<protein>
    <recommendedName>
        <fullName evidence="8">Importin N-terminal domain-containing protein</fullName>
    </recommendedName>
</protein>
<evidence type="ECO:0000313" key="9">
    <source>
        <dbReference type="EMBL" id="KAJ8613528.1"/>
    </source>
</evidence>
<dbReference type="Pfam" id="PF03810">
    <property type="entry name" value="IBN_N"/>
    <property type="match status" value="1"/>
</dbReference>
<dbReference type="GO" id="GO:0006606">
    <property type="term" value="P:protein import into nucleus"/>
    <property type="evidence" value="ECO:0007669"/>
    <property type="project" value="InterPro"/>
</dbReference>
<evidence type="ECO:0000256" key="6">
    <source>
        <dbReference type="ARBA" id="ARBA00022927"/>
    </source>
</evidence>
<dbReference type="InterPro" id="IPR040122">
    <property type="entry name" value="Importin_beta"/>
</dbReference>
<evidence type="ECO:0000313" key="10">
    <source>
        <dbReference type="Proteomes" id="UP001230188"/>
    </source>
</evidence>
<accession>A0AAD7XRN2</accession>
<dbReference type="PROSITE" id="PS50166">
    <property type="entry name" value="IMPORTIN_B_NT"/>
    <property type="match status" value="1"/>
</dbReference>
<dbReference type="Proteomes" id="UP001230188">
    <property type="component" value="Unassembled WGS sequence"/>
</dbReference>
<keyword evidence="10" id="KW-1185">Reference proteome</keyword>
<dbReference type="Pfam" id="PF25574">
    <property type="entry name" value="TPR_IMB1"/>
    <property type="match status" value="1"/>
</dbReference>
<gene>
    <name evidence="9" type="ORF">CTAYLR_002140</name>
</gene>
<comment type="subcellular location">
    <subcellularLocation>
        <location evidence="1">Cytoplasm</location>
    </subcellularLocation>
</comment>
<dbReference type="AlphaFoldDB" id="A0AAD7XRN2"/>
<keyword evidence="6" id="KW-0653">Protein transport</keyword>
<dbReference type="GO" id="GO:0031267">
    <property type="term" value="F:small GTPase binding"/>
    <property type="evidence" value="ECO:0007669"/>
    <property type="project" value="InterPro"/>
</dbReference>
<evidence type="ECO:0000256" key="4">
    <source>
        <dbReference type="ARBA" id="ARBA00022490"/>
    </source>
</evidence>
<dbReference type="InterPro" id="IPR001494">
    <property type="entry name" value="Importin-beta_N"/>
</dbReference>
<comment type="similarity">
    <text evidence="2">Belongs to the importin beta family. Importin beta-1 subfamily.</text>
</comment>
<keyword evidence="3" id="KW-0813">Transport</keyword>
<evidence type="ECO:0000256" key="2">
    <source>
        <dbReference type="ARBA" id="ARBA00010907"/>
    </source>
</evidence>
<dbReference type="InterPro" id="IPR016024">
    <property type="entry name" value="ARM-type_fold"/>
</dbReference>
<organism evidence="9 10">
    <name type="scientific">Chrysophaeum taylorii</name>
    <dbReference type="NCBI Taxonomy" id="2483200"/>
    <lineage>
        <taxon>Eukaryota</taxon>
        <taxon>Sar</taxon>
        <taxon>Stramenopiles</taxon>
        <taxon>Ochrophyta</taxon>
        <taxon>Pelagophyceae</taxon>
        <taxon>Pelagomonadales</taxon>
        <taxon>Pelagomonadaceae</taxon>
        <taxon>Chrysophaeum</taxon>
    </lineage>
</organism>
<sequence length="882" mass="96353">MDLSATLLAAQSSDLNQRNAAEAQLKEWESSALPQFMVALAQELSSEETGRDVNSRQLAGLHLKNLLTARDAQTADAKKERWLRVEAAVRAQIKGLCLAALRSPKRLAATSGSQVVAKIGALEVPVKQWPELLDALQGNMAATEVPDGDLLKTATLEALGYLCEDLEDEAIDPPDTNKILTAIVDGLREDRVEGVRVAGAGALLNALVFTRHNFEVENERNMIMNVVCRATQSRDDRLRVVAFESLARIASLYYDRLAEYMNACFQLTLEAIQKDASEQVAMMAIEFWSTLCEEELELLEEEAEDAESGMAPPGGATPPGGGGQRCMRYVQQAAAHLVPSLLQYALLRQDEHADAETWNVAAAGAVCLALVAQTIQDDVVIPVLHFFESKIMSADWRDREAAIMAFGQIIDGPKQDSLANPVSTALPVLIQRLCDDHVLVKDTAAWTLARVCEFYAPRISRECLDPLATALVNALQDAAARVTAQACFAIFNLAQACDDQNAAATAGVKQPTNALSPYFKPFLHALLAATDRPDWNENNLRGQAYEAINMLVQSHASDTRPVVVDLMQYIIHKLQRTFQAQVLSNDDKEERDQHQSSLCSVIQVTTRALEKDVKSFKDPVVEVLVRVLHNQNPVASEEAFMALGAVAAAIEADFEKYLTDVVPFIVRGLQNYTDWQVCNAAVGCAGDLCRALEAKMIPVCDPLVQCLLQDLQNPELNRQVKPNVLSCFGDVALAIGGAFDKYLDYTLQMLDQAGQTVLPPQADEDLVDYLNVLREGILEAYTGIIQGLKDGEKQNLVTHSPALNNVFAFLMRIADDAKEGKADDTVVTHAIGLIGDLADVTPQGPASSFFASEAVHVLLGEHRDAEITKYARSKMQAHTARV</sequence>
<evidence type="ECO:0000256" key="7">
    <source>
        <dbReference type="SAM" id="MobiDB-lite"/>
    </source>
</evidence>
<dbReference type="EMBL" id="JAQMWT010000028">
    <property type="protein sequence ID" value="KAJ8613528.1"/>
    <property type="molecule type" value="Genomic_DNA"/>
</dbReference>
<keyword evidence="4" id="KW-0963">Cytoplasm</keyword>
<feature type="domain" description="Importin N-terminal" evidence="8">
    <location>
        <begin position="21"/>
        <end position="103"/>
    </location>
</feature>
<comment type="caution">
    <text evidence="9">The sequence shown here is derived from an EMBL/GenBank/DDBJ whole genome shotgun (WGS) entry which is preliminary data.</text>
</comment>
<keyword evidence="5" id="KW-0677">Repeat</keyword>
<dbReference type="Gene3D" id="1.25.10.10">
    <property type="entry name" value="Leucine-rich Repeat Variant"/>
    <property type="match status" value="1"/>
</dbReference>
<evidence type="ECO:0000256" key="1">
    <source>
        <dbReference type="ARBA" id="ARBA00004496"/>
    </source>
</evidence>
<dbReference type="InterPro" id="IPR058584">
    <property type="entry name" value="IMB1_TNPO1-like_TPR"/>
</dbReference>
<dbReference type="InterPro" id="IPR011989">
    <property type="entry name" value="ARM-like"/>
</dbReference>
<dbReference type="GO" id="GO:0005737">
    <property type="term" value="C:cytoplasm"/>
    <property type="evidence" value="ECO:0007669"/>
    <property type="project" value="UniProtKB-SubCell"/>
</dbReference>